<keyword evidence="2" id="KW-1185">Reference proteome</keyword>
<dbReference type="RefSeq" id="WP_245035669.1">
    <property type="nucleotide sequence ID" value="NZ_CP095075.1"/>
</dbReference>
<name>A0ABY4HFY7_9BACI</name>
<sequence length="315" mass="36074">MNFQEKFVRNVRLYFREVGEKWLEELPTLLEYCEGKWGLTMKNPYELSINYVAPAIRSDGSEVVVKIGLPGVEFNYEHDALIMLDSSGVVRLIDADRDHGVLILEKVSPGTMLAELEKEDKVCQIASEVMKGLITPASEGMNLPSTKDREAELALICKDHPNQFGPFLTQTLKRALAVFTYMNKTMVDPKLLHGDFHHYNVLSNGHESWIAIDPKGLIGEVEYDLIQFLMNCLPKDGVFEVIESRVEKFTKELDLDLHRLLLWGYAHSVLSSVWTVDEKTGDYNKVFSQCPAIFEKLYQKEFQHTIVDFLEKRVP</sequence>
<evidence type="ECO:0000313" key="2">
    <source>
        <dbReference type="Proteomes" id="UP000830326"/>
    </source>
</evidence>
<organism evidence="1 2">
    <name type="scientific">Halobacillus amylolyticus</name>
    <dbReference type="NCBI Taxonomy" id="2932259"/>
    <lineage>
        <taxon>Bacteria</taxon>
        <taxon>Bacillati</taxon>
        <taxon>Bacillota</taxon>
        <taxon>Bacilli</taxon>
        <taxon>Bacillales</taxon>
        <taxon>Bacillaceae</taxon>
        <taxon>Halobacillus</taxon>
    </lineage>
</organism>
<evidence type="ECO:0000313" key="1">
    <source>
        <dbReference type="EMBL" id="UOR13808.1"/>
    </source>
</evidence>
<dbReference type="InterPro" id="IPR006748">
    <property type="entry name" value="NH2Glyco/OHUrea_AB-resist_kin"/>
</dbReference>
<dbReference type="InterPro" id="IPR011009">
    <property type="entry name" value="Kinase-like_dom_sf"/>
</dbReference>
<dbReference type="SUPFAM" id="SSF56112">
    <property type="entry name" value="Protein kinase-like (PK-like)"/>
    <property type="match status" value="1"/>
</dbReference>
<dbReference type="EMBL" id="CP095075">
    <property type="protein sequence ID" value="UOR13808.1"/>
    <property type="molecule type" value="Genomic_DNA"/>
</dbReference>
<protein>
    <submittedName>
        <fullName evidence="1">Aminoglycoside phosphotransferase family protein</fullName>
    </submittedName>
</protein>
<gene>
    <name evidence="1" type="ORF">MUO15_10385</name>
</gene>
<dbReference type="Gene3D" id="3.90.1200.10">
    <property type="match status" value="1"/>
</dbReference>
<proteinExistence type="predicted"/>
<dbReference type="Proteomes" id="UP000830326">
    <property type="component" value="Chromosome"/>
</dbReference>
<dbReference type="Pfam" id="PF04655">
    <property type="entry name" value="APH_6_hur"/>
    <property type="match status" value="1"/>
</dbReference>
<accession>A0ABY4HFY7</accession>
<reference evidence="1" key="1">
    <citation type="submission" date="2022-04" db="EMBL/GenBank/DDBJ databases">
        <title>Halobacillus sp. isolated from saltern.</title>
        <authorList>
            <person name="Won M."/>
            <person name="Lee C.-M."/>
            <person name="Woen H.-Y."/>
            <person name="Kwon S.-W."/>
        </authorList>
    </citation>
    <scope>NUCLEOTIDE SEQUENCE</scope>
    <source>
        <strain evidence="1">SSHM10-5</strain>
    </source>
</reference>